<dbReference type="RefSeq" id="WP_103311520.1">
    <property type="nucleotide sequence ID" value="NZ_PPPD01000001.1"/>
</dbReference>
<feature type="signal peptide" evidence="1">
    <location>
        <begin position="1"/>
        <end position="34"/>
    </location>
</feature>
<dbReference type="AlphaFoldDB" id="A0A2K3UX16"/>
<proteinExistence type="predicted"/>
<dbReference type="OrthoDB" id="511700at2"/>
<comment type="caution">
    <text evidence="3">The sequence shown here is derived from an EMBL/GenBank/DDBJ whole genome shotgun (WGS) entry which is preliminary data.</text>
</comment>
<keyword evidence="4" id="KW-1185">Reference proteome</keyword>
<dbReference type="GO" id="GO:0071555">
    <property type="term" value="P:cell wall organization"/>
    <property type="evidence" value="ECO:0007669"/>
    <property type="project" value="InterPro"/>
</dbReference>
<feature type="domain" description="Pili assembly chaperone N-terminal" evidence="2">
    <location>
        <begin position="80"/>
        <end position="168"/>
    </location>
</feature>
<evidence type="ECO:0000256" key="1">
    <source>
        <dbReference type="SAM" id="SignalP"/>
    </source>
</evidence>
<sequence>MLHLRPPSLSWGLARRFLVAASALLAIVMTPVQAQNFGFTPTLLEIDASRNLVSETTLINGTTTPARFEVTGALWHIVNGQEVLDETRDLIVNPATFTVKPGGSQLIRVGVRKKPGGSELTYRLVVKQVPIEGVALPSVGAGSVGKGATTGMNIALTFSLPVYVTPPGAQPRLAVTATPAGKDISLVLQNSGARRTILRKVRFTRGTLTQGTAVLPLLSGSTITLNLPGLAEQPGPLTMRYEAEDGQIREQTVALP</sequence>
<name>A0A2K3UX16_9DEIO</name>
<dbReference type="Gene3D" id="2.60.40.10">
    <property type="entry name" value="Immunoglobulins"/>
    <property type="match status" value="1"/>
</dbReference>
<evidence type="ECO:0000313" key="3">
    <source>
        <dbReference type="EMBL" id="PNY81077.1"/>
    </source>
</evidence>
<feature type="chain" id="PRO_5014368357" description="Pili assembly chaperone N-terminal domain-containing protein" evidence="1">
    <location>
        <begin position="35"/>
        <end position="256"/>
    </location>
</feature>
<dbReference type="EMBL" id="PPPD01000001">
    <property type="protein sequence ID" value="PNY81077.1"/>
    <property type="molecule type" value="Genomic_DNA"/>
</dbReference>
<protein>
    <recommendedName>
        <fullName evidence="2">Pili assembly chaperone N-terminal domain-containing protein</fullName>
    </recommendedName>
</protein>
<dbReference type="Proteomes" id="UP000236379">
    <property type="component" value="Unassembled WGS sequence"/>
</dbReference>
<dbReference type="SUPFAM" id="SSF49354">
    <property type="entry name" value="PapD-like"/>
    <property type="match status" value="1"/>
</dbReference>
<organism evidence="3 4">
    <name type="scientific">Deinococcus koreensis</name>
    <dbReference type="NCBI Taxonomy" id="2054903"/>
    <lineage>
        <taxon>Bacteria</taxon>
        <taxon>Thermotogati</taxon>
        <taxon>Deinococcota</taxon>
        <taxon>Deinococci</taxon>
        <taxon>Deinococcales</taxon>
        <taxon>Deinococcaceae</taxon>
        <taxon>Deinococcus</taxon>
    </lineage>
</organism>
<evidence type="ECO:0000259" key="2">
    <source>
        <dbReference type="Pfam" id="PF00345"/>
    </source>
</evidence>
<dbReference type="PANTHER" id="PTHR30251:SF4">
    <property type="entry name" value="SLR1668 PROTEIN"/>
    <property type="match status" value="1"/>
</dbReference>
<dbReference type="InterPro" id="IPR016147">
    <property type="entry name" value="Pili_assmbl_chaperone_N"/>
</dbReference>
<dbReference type="GO" id="GO:0030288">
    <property type="term" value="C:outer membrane-bounded periplasmic space"/>
    <property type="evidence" value="ECO:0007669"/>
    <property type="project" value="InterPro"/>
</dbReference>
<reference evidence="3 4" key="1">
    <citation type="submission" date="2018-01" db="EMBL/GenBank/DDBJ databases">
        <title>Deinococcus koreensis sp. nov., a radiation-resistant bacterium isolated from river water.</title>
        <authorList>
            <person name="Choi A."/>
        </authorList>
    </citation>
    <scope>NUCLEOTIDE SEQUENCE [LARGE SCALE GENOMIC DNA]</scope>
    <source>
        <strain evidence="3 4">SJW1-2</strain>
    </source>
</reference>
<evidence type="ECO:0000313" key="4">
    <source>
        <dbReference type="Proteomes" id="UP000236379"/>
    </source>
</evidence>
<dbReference type="PANTHER" id="PTHR30251">
    <property type="entry name" value="PILUS ASSEMBLY CHAPERONE"/>
    <property type="match status" value="1"/>
</dbReference>
<dbReference type="InterPro" id="IPR008962">
    <property type="entry name" value="PapD-like_sf"/>
</dbReference>
<accession>A0A2K3UX16</accession>
<dbReference type="Pfam" id="PF00345">
    <property type="entry name" value="PapD_N"/>
    <property type="match status" value="1"/>
</dbReference>
<dbReference type="InterPro" id="IPR013783">
    <property type="entry name" value="Ig-like_fold"/>
</dbReference>
<gene>
    <name evidence="3" type="ORF">CVO96_06535</name>
</gene>
<keyword evidence="1" id="KW-0732">Signal</keyword>
<dbReference type="InterPro" id="IPR050643">
    <property type="entry name" value="Periplasmic_pilus_chap"/>
</dbReference>